<keyword evidence="2 5" id="KW-0028">Amino-acid biosynthesis</keyword>
<proteinExistence type="inferred from homology"/>
<dbReference type="GO" id="GO:0005737">
    <property type="term" value="C:cytoplasm"/>
    <property type="evidence" value="ECO:0007669"/>
    <property type="project" value="TreeGrafter"/>
</dbReference>
<dbReference type="EMBL" id="CP036281">
    <property type="protein sequence ID" value="QDU81003.1"/>
    <property type="molecule type" value="Genomic_DNA"/>
</dbReference>
<dbReference type="InterPro" id="IPR011060">
    <property type="entry name" value="RibuloseP-bd_barrel"/>
</dbReference>
<dbReference type="OrthoDB" id="1796087at2"/>
<dbReference type="SUPFAM" id="SSF51366">
    <property type="entry name" value="Ribulose-phoshate binding barrel"/>
    <property type="match status" value="1"/>
</dbReference>
<dbReference type="Pfam" id="PF00977">
    <property type="entry name" value="His_biosynth"/>
    <property type="match status" value="1"/>
</dbReference>
<dbReference type="InterPro" id="IPR044524">
    <property type="entry name" value="Isoase_HisA-like"/>
</dbReference>
<reference evidence="6 7" key="1">
    <citation type="submission" date="2019-02" db="EMBL/GenBank/DDBJ databases">
        <title>Deep-cultivation of Planctomycetes and their phenomic and genomic characterization uncovers novel biology.</title>
        <authorList>
            <person name="Wiegand S."/>
            <person name="Jogler M."/>
            <person name="Boedeker C."/>
            <person name="Pinto D."/>
            <person name="Vollmers J."/>
            <person name="Rivas-Marin E."/>
            <person name="Kohn T."/>
            <person name="Peeters S.H."/>
            <person name="Heuer A."/>
            <person name="Rast P."/>
            <person name="Oberbeckmann S."/>
            <person name="Bunk B."/>
            <person name="Jeske O."/>
            <person name="Meyerdierks A."/>
            <person name="Storesund J.E."/>
            <person name="Kallscheuer N."/>
            <person name="Luecker S."/>
            <person name="Lage O.M."/>
            <person name="Pohl T."/>
            <person name="Merkel B.J."/>
            <person name="Hornburger P."/>
            <person name="Mueller R.-W."/>
            <person name="Bruemmer F."/>
            <person name="Labrenz M."/>
            <person name="Spormann A.M."/>
            <person name="Op den Camp H."/>
            <person name="Overmann J."/>
            <person name="Amann R."/>
            <person name="Jetten M.S.M."/>
            <person name="Mascher T."/>
            <person name="Medema M.H."/>
            <person name="Devos D.P."/>
            <person name="Kaster A.-K."/>
            <person name="Ovreas L."/>
            <person name="Rohde M."/>
            <person name="Galperin M.Y."/>
            <person name="Jogler C."/>
        </authorList>
    </citation>
    <scope>NUCLEOTIDE SEQUENCE [LARGE SCALE GENOMIC DNA]</scope>
    <source>
        <strain evidence="6 7">Pla110</strain>
    </source>
</reference>
<dbReference type="EC" id="5.3.1.16" evidence="6"/>
<evidence type="ECO:0000313" key="7">
    <source>
        <dbReference type="Proteomes" id="UP000317178"/>
    </source>
</evidence>
<dbReference type="InterPro" id="IPR006062">
    <property type="entry name" value="His_biosynth"/>
</dbReference>
<gene>
    <name evidence="6" type="primary">hisA_2</name>
    <name evidence="6" type="ORF">Pla110_27400</name>
</gene>
<evidence type="ECO:0000256" key="1">
    <source>
        <dbReference type="ARBA" id="ARBA00009667"/>
    </source>
</evidence>
<protein>
    <submittedName>
        <fullName evidence="6">1-(5-phosphoribosyl)-5-[(5-phosphoribosylamino)methylideneamino] imidazole-4-carboxamide isomerase</fullName>
        <ecNumber evidence="6">5.3.1.16</ecNumber>
    </submittedName>
</protein>
<organism evidence="6 7">
    <name type="scientific">Polystyrenella longa</name>
    <dbReference type="NCBI Taxonomy" id="2528007"/>
    <lineage>
        <taxon>Bacteria</taxon>
        <taxon>Pseudomonadati</taxon>
        <taxon>Planctomycetota</taxon>
        <taxon>Planctomycetia</taxon>
        <taxon>Planctomycetales</taxon>
        <taxon>Planctomycetaceae</taxon>
        <taxon>Polystyrenella</taxon>
    </lineage>
</organism>
<comment type="similarity">
    <text evidence="1 5">Belongs to the HisA/HisF family.</text>
</comment>
<dbReference type="InterPro" id="IPR013785">
    <property type="entry name" value="Aldolase_TIM"/>
</dbReference>
<dbReference type="AlphaFoldDB" id="A0A518CP63"/>
<name>A0A518CP63_9PLAN</name>
<dbReference type="KEGG" id="plon:Pla110_27400"/>
<dbReference type="GO" id="GO:0000105">
    <property type="term" value="P:L-histidine biosynthetic process"/>
    <property type="evidence" value="ECO:0007669"/>
    <property type="project" value="UniProtKB-KW"/>
</dbReference>
<evidence type="ECO:0000256" key="5">
    <source>
        <dbReference type="RuleBase" id="RU003657"/>
    </source>
</evidence>
<dbReference type="PANTHER" id="PTHR43090:SF2">
    <property type="entry name" value="1-(5-PHOSPHORIBOSYL)-5-[(5-PHOSPHORIBOSYLAMINO)METHYLIDENEAMINO] IMIDAZOLE-4-CARBOXAMIDE ISOMERASE"/>
    <property type="match status" value="1"/>
</dbReference>
<keyword evidence="7" id="KW-1185">Reference proteome</keyword>
<evidence type="ECO:0000256" key="4">
    <source>
        <dbReference type="ARBA" id="ARBA00029440"/>
    </source>
</evidence>
<comment type="pathway">
    <text evidence="4">Amino-acid biosynthesis.</text>
</comment>
<dbReference type="RefSeq" id="WP_144996229.1">
    <property type="nucleotide sequence ID" value="NZ_CP036281.1"/>
</dbReference>
<accession>A0A518CP63</accession>
<keyword evidence="6" id="KW-0413">Isomerase</keyword>
<dbReference type="GO" id="GO:0003949">
    <property type="term" value="F:1-(5-phosphoribosyl)-5-[(5-phosphoribosylamino)methylideneamino]imidazole-4-carboxamide isomerase activity"/>
    <property type="evidence" value="ECO:0007669"/>
    <property type="project" value="UniProtKB-EC"/>
</dbReference>
<dbReference type="Gene3D" id="3.20.20.70">
    <property type="entry name" value="Aldolase class I"/>
    <property type="match status" value="1"/>
</dbReference>
<dbReference type="PANTHER" id="PTHR43090">
    <property type="entry name" value="1-(5-PHOSPHORIBOSYL)-5-[(5-PHOSPHORIBOSYLAMINO)METHYLIDENEAMINO] IMIDAZOLE-4-CARBOXAMIDE ISOMERASE"/>
    <property type="match status" value="1"/>
</dbReference>
<sequence length="246" mass="26432">MKIIPVLDLKGGQVVRGIAGQRETYQPLQSPFSASSGPVELATAIFKRFGLNHFYLADLDALGGEVPSFNVYQTLTDAGFLLDVDAGCSHLEQIEALFKAGVQRAIIAMETLTEKDFLARAAEQFGGERLLFSLDLRQGMPVSAYQEWQNQTPLEIVREVVEFGIQQIIVLDIAAVGTGSGLTTGSLCQQIATQFPNVELISGGGIRTAAEAQALADQGVISGLLISSLLHQEKLTRDQIDAISTP</sequence>
<evidence type="ECO:0000256" key="3">
    <source>
        <dbReference type="ARBA" id="ARBA00023102"/>
    </source>
</evidence>
<keyword evidence="3 5" id="KW-0368">Histidine biosynthesis</keyword>
<evidence type="ECO:0000256" key="2">
    <source>
        <dbReference type="ARBA" id="ARBA00022605"/>
    </source>
</evidence>
<evidence type="ECO:0000313" key="6">
    <source>
        <dbReference type="EMBL" id="QDU81003.1"/>
    </source>
</evidence>
<dbReference type="Proteomes" id="UP000317178">
    <property type="component" value="Chromosome"/>
</dbReference>
<dbReference type="GO" id="GO:0000162">
    <property type="term" value="P:L-tryptophan biosynthetic process"/>
    <property type="evidence" value="ECO:0007669"/>
    <property type="project" value="TreeGrafter"/>
</dbReference>